<dbReference type="PANTHER" id="PTHR48006">
    <property type="entry name" value="LEUCINE-RICH REPEAT-CONTAINING PROTEIN DDB_G0281931-RELATED"/>
    <property type="match status" value="1"/>
</dbReference>
<dbReference type="PANTHER" id="PTHR48006:SF81">
    <property type="entry name" value="PROTEIN KINASE DOMAIN-CONTAINING PROTEIN"/>
    <property type="match status" value="1"/>
</dbReference>
<keyword evidence="3" id="KW-1185">Reference proteome</keyword>
<dbReference type="Gene3D" id="3.80.10.10">
    <property type="entry name" value="Ribonuclease Inhibitor"/>
    <property type="match status" value="1"/>
</dbReference>
<protein>
    <submittedName>
        <fullName evidence="2">Uncharacterized protein</fullName>
    </submittedName>
</protein>
<accession>A0ABQ8HWF3</accession>
<proteinExistence type="predicted"/>
<dbReference type="SUPFAM" id="SSF52058">
    <property type="entry name" value="L domain-like"/>
    <property type="match status" value="1"/>
</dbReference>
<comment type="subcellular location">
    <subcellularLocation>
        <location evidence="1">Membrane</location>
        <topology evidence="1">Single-pass type I membrane protein</topology>
    </subcellularLocation>
</comment>
<gene>
    <name evidence="2" type="ORF">JRO89_XS06G0032300</name>
</gene>
<evidence type="ECO:0000313" key="3">
    <source>
        <dbReference type="Proteomes" id="UP000827721"/>
    </source>
</evidence>
<dbReference type="InterPro" id="IPR051824">
    <property type="entry name" value="LRR_Rcpt-Like_S/T_Kinase"/>
</dbReference>
<name>A0ABQ8HWF3_9ROSI</name>
<dbReference type="EMBL" id="JAFEMO010000006">
    <property type="protein sequence ID" value="KAH7568684.1"/>
    <property type="molecule type" value="Genomic_DNA"/>
</dbReference>
<reference evidence="2 3" key="1">
    <citation type="submission" date="2021-02" db="EMBL/GenBank/DDBJ databases">
        <title>Plant Genome Project.</title>
        <authorList>
            <person name="Zhang R.-G."/>
        </authorList>
    </citation>
    <scope>NUCLEOTIDE SEQUENCE [LARGE SCALE GENOMIC DNA]</scope>
    <source>
        <tissue evidence="2">Leaves</tissue>
    </source>
</reference>
<dbReference type="InterPro" id="IPR001611">
    <property type="entry name" value="Leu-rich_rpt"/>
</dbReference>
<dbReference type="InterPro" id="IPR032675">
    <property type="entry name" value="LRR_dom_sf"/>
</dbReference>
<evidence type="ECO:0000256" key="1">
    <source>
        <dbReference type="ARBA" id="ARBA00004479"/>
    </source>
</evidence>
<organism evidence="2 3">
    <name type="scientific">Xanthoceras sorbifolium</name>
    <dbReference type="NCBI Taxonomy" id="99658"/>
    <lineage>
        <taxon>Eukaryota</taxon>
        <taxon>Viridiplantae</taxon>
        <taxon>Streptophyta</taxon>
        <taxon>Embryophyta</taxon>
        <taxon>Tracheophyta</taxon>
        <taxon>Spermatophyta</taxon>
        <taxon>Magnoliopsida</taxon>
        <taxon>eudicotyledons</taxon>
        <taxon>Gunneridae</taxon>
        <taxon>Pentapetalae</taxon>
        <taxon>rosids</taxon>
        <taxon>malvids</taxon>
        <taxon>Sapindales</taxon>
        <taxon>Sapindaceae</taxon>
        <taxon>Xanthoceroideae</taxon>
        <taxon>Xanthoceras</taxon>
    </lineage>
</organism>
<dbReference type="Proteomes" id="UP000827721">
    <property type="component" value="Unassembled WGS sequence"/>
</dbReference>
<comment type="caution">
    <text evidence="2">The sequence shown here is derived from an EMBL/GenBank/DDBJ whole genome shotgun (WGS) entry which is preliminary data.</text>
</comment>
<dbReference type="Pfam" id="PF00560">
    <property type="entry name" value="LRR_1"/>
    <property type="match status" value="1"/>
</dbReference>
<evidence type="ECO:0000313" key="2">
    <source>
        <dbReference type="EMBL" id="KAH7568684.1"/>
    </source>
</evidence>
<sequence length="265" mass="30023">MFMFMIMNYESLIILISLVGFLCFRQLTFAQLQLHPDEAHVLDRIATTLGATLMNSTGDDPCQLGKLPVTDTSIENIITCNYSDGNFSHVTVLKLKTMNLQGSLPQELVNLTFLEEIDLVRIYLSGKLPKEWASMRHLKRMSLEANQLSGTVPKELGYLVNLTDLILSSNQFVGSLPITLQYLTKLTDFRISDNSFNGTVPEFIRNWTKLGRLEMYSSGLEGPINPAIFALGNLTDLRITDMSGPKFDFPKRINENMKYLYAWCF</sequence>